<feature type="compositionally biased region" description="Acidic residues" evidence="1">
    <location>
        <begin position="24"/>
        <end position="46"/>
    </location>
</feature>
<accession>A0ABW2UXY8</accession>
<evidence type="ECO:0000313" key="4">
    <source>
        <dbReference type="Proteomes" id="UP001596620"/>
    </source>
</evidence>
<gene>
    <name evidence="3" type="ORF">ACFQU8_09215</name>
</gene>
<protein>
    <submittedName>
        <fullName evidence="3">Cytochrome C oxidase subunit II</fullName>
    </submittedName>
</protein>
<dbReference type="SUPFAM" id="SSF49503">
    <property type="entry name" value="Cupredoxins"/>
    <property type="match status" value="1"/>
</dbReference>
<comment type="caution">
    <text evidence="3">The sequence shown here is derived from an EMBL/GenBank/DDBJ whole genome shotgun (WGS) entry which is preliminary data.</text>
</comment>
<evidence type="ECO:0000256" key="1">
    <source>
        <dbReference type="SAM" id="MobiDB-lite"/>
    </source>
</evidence>
<reference evidence="4" key="1">
    <citation type="journal article" date="2019" name="Int. J. Syst. Evol. Microbiol.">
        <title>The Global Catalogue of Microorganisms (GCM) 10K type strain sequencing project: providing services to taxonomists for standard genome sequencing and annotation.</title>
        <authorList>
            <consortium name="The Broad Institute Genomics Platform"/>
            <consortium name="The Broad Institute Genome Sequencing Center for Infectious Disease"/>
            <person name="Wu L."/>
            <person name="Ma J."/>
        </authorList>
    </citation>
    <scope>NUCLEOTIDE SEQUENCE [LARGE SCALE GENOMIC DNA]</scope>
    <source>
        <strain evidence="4">JCM 30234</strain>
    </source>
</reference>
<organism evidence="3 4">
    <name type="scientific">Lentibacillus kimchii</name>
    <dbReference type="NCBI Taxonomy" id="1542911"/>
    <lineage>
        <taxon>Bacteria</taxon>
        <taxon>Bacillati</taxon>
        <taxon>Bacillota</taxon>
        <taxon>Bacilli</taxon>
        <taxon>Bacillales</taxon>
        <taxon>Bacillaceae</taxon>
        <taxon>Lentibacillus</taxon>
    </lineage>
</organism>
<dbReference type="Proteomes" id="UP001596620">
    <property type="component" value="Unassembled WGS sequence"/>
</dbReference>
<feature type="region of interest" description="Disordered" evidence="1">
    <location>
        <begin position="22"/>
        <end position="56"/>
    </location>
</feature>
<evidence type="ECO:0000313" key="3">
    <source>
        <dbReference type="EMBL" id="MFC7747410.1"/>
    </source>
</evidence>
<dbReference type="RefSeq" id="WP_382359012.1">
    <property type="nucleotide sequence ID" value="NZ_JBHTGR010000024.1"/>
</dbReference>
<dbReference type="InterPro" id="IPR008972">
    <property type="entry name" value="Cupredoxin"/>
</dbReference>
<feature type="signal peptide" evidence="2">
    <location>
        <begin position="1"/>
        <end position="19"/>
    </location>
</feature>
<dbReference type="EMBL" id="JBHTGR010000024">
    <property type="protein sequence ID" value="MFC7747410.1"/>
    <property type="molecule type" value="Genomic_DNA"/>
</dbReference>
<keyword evidence="4" id="KW-1185">Reference proteome</keyword>
<keyword evidence="2" id="KW-0732">Signal</keyword>
<name>A0ABW2UXY8_9BACI</name>
<evidence type="ECO:0000256" key="2">
    <source>
        <dbReference type="SAM" id="SignalP"/>
    </source>
</evidence>
<feature type="chain" id="PRO_5045063892" evidence="2">
    <location>
        <begin position="20"/>
        <end position="137"/>
    </location>
</feature>
<dbReference type="Gene3D" id="2.60.40.420">
    <property type="entry name" value="Cupredoxins - blue copper proteins"/>
    <property type="match status" value="1"/>
</dbReference>
<dbReference type="PROSITE" id="PS51257">
    <property type="entry name" value="PROKAR_LIPOPROTEIN"/>
    <property type="match status" value="1"/>
</dbReference>
<proteinExistence type="predicted"/>
<sequence length="137" mass="14256">MKKGLLAMLALGLVLFLAACGGSDDSESSDSSDSNGSEETETDSGDSTEASGSSLDITATDFEFNQDEYTVSAGEPVDISLTSKEGTHGLAIDEFDVNIEGEGEASFTPEESGEYTIYCSVPCGEGHSDMKSTLVVE</sequence>